<dbReference type="GO" id="GO:0036498">
    <property type="term" value="P:IRE1-mediated unfolded protein response"/>
    <property type="evidence" value="ECO:0007669"/>
    <property type="project" value="TreeGrafter"/>
</dbReference>
<evidence type="ECO:0000256" key="2">
    <source>
        <dbReference type="ARBA" id="ARBA00022527"/>
    </source>
</evidence>
<dbReference type="GO" id="GO:0005524">
    <property type="term" value="F:ATP binding"/>
    <property type="evidence" value="ECO:0007669"/>
    <property type="project" value="UniProtKB-KW"/>
</dbReference>
<evidence type="ECO:0000313" key="9">
    <source>
        <dbReference type="EMBL" id="SLM38275.1"/>
    </source>
</evidence>
<keyword evidence="10" id="KW-1185">Reference proteome</keyword>
<dbReference type="EC" id="2.7.11.1" evidence="1"/>
<dbReference type="GO" id="GO:1990604">
    <property type="term" value="C:IRE1-TRAF2-ASK1 complex"/>
    <property type="evidence" value="ECO:0007669"/>
    <property type="project" value="TreeGrafter"/>
</dbReference>
<dbReference type="InterPro" id="IPR045133">
    <property type="entry name" value="IRE1/2-like"/>
</dbReference>
<dbReference type="SUPFAM" id="SSF56112">
    <property type="entry name" value="Protein kinase-like (PK-like)"/>
    <property type="match status" value="1"/>
</dbReference>
<keyword evidence="5 9" id="KW-0418">Kinase</keyword>
<evidence type="ECO:0000256" key="6">
    <source>
        <dbReference type="ARBA" id="ARBA00022840"/>
    </source>
</evidence>
<dbReference type="GO" id="GO:0070059">
    <property type="term" value="P:intrinsic apoptotic signaling pathway in response to endoplasmic reticulum stress"/>
    <property type="evidence" value="ECO:0007669"/>
    <property type="project" value="TreeGrafter"/>
</dbReference>
<keyword evidence="3" id="KW-0808">Transferase</keyword>
<dbReference type="PANTHER" id="PTHR13954">
    <property type="entry name" value="IRE1-RELATED"/>
    <property type="match status" value="1"/>
</dbReference>
<keyword evidence="4" id="KW-0547">Nucleotide-binding</keyword>
<dbReference type="PANTHER" id="PTHR13954:SF6">
    <property type="entry name" value="NON-SPECIFIC SERINE_THREONINE PROTEIN KINASE"/>
    <property type="match status" value="1"/>
</dbReference>
<dbReference type="EMBL" id="FWEW01002349">
    <property type="protein sequence ID" value="SLM38275.1"/>
    <property type="molecule type" value="Genomic_DNA"/>
</dbReference>
<comment type="catalytic activity">
    <reaction evidence="7">
        <text>L-threonyl-[protein] + ATP = O-phospho-L-threonyl-[protein] + ADP + H(+)</text>
        <dbReference type="Rhea" id="RHEA:46608"/>
        <dbReference type="Rhea" id="RHEA-COMP:11060"/>
        <dbReference type="Rhea" id="RHEA-COMP:11605"/>
        <dbReference type="ChEBI" id="CHEBI:15378"/>
        <dbReference type="ChEBI" id="CHEBI:30013"/>
        <dbReference type="ChEBI" id="CHEBI:30616"/>
        <dbReference type="ChEBI" id="CHEBI:61977"/>
        <dbReference type="ChEBI" id="CHEBI:456216"/>
        <dbReference type="EC" id="2.7.11.1"/>
    </reaction>
    <physiologicalReaction direction="left-to-right" evidence="7">
        <dbReference type="Rhea" id="RHEA:46609"/>
    </physiologicalReaction>
</comment>
<comment type="catalytic activity">
    <reaction evidence="8">
        <text>L-seryl-[protein] + ATP = O-phospho-L-seryl-[protein] + ADP + H(+)</text>
        <dbReference type="Rhea" id="RHEA:17989"/>
        <dbReference type="Rhea" id="RHEA-COMP:9863"/>
        <dbReference type="Rhea" id="RHEA-COMP:11604"/>
        <dbReference type="ChEBI" id="CHEBI:15378"/>
        <dbReference type="ChEBI" id="CHEBI:29999"/>
        <dbReference type="ChEBI" id="CHEBI:30616"/>
        <dbReference type="ChEBI" id="CHEBI:83421"/>
        <dbReference type="ChEBI" id="CHEBI:456216"/>
        <dbReference type="EC" id="2.7.11.1"/>
    </reaction>
    <physiologicalReaction direction="left-to-right" evidence="8">
        <dbReference type="Rhea" id="RHEA:17990"/>
    </physiologicalReaction>
</comment>
<keyword evidence="2" id="KW-0723">Serine/threonine-protein kinase</keyword>
<evidence type="ECO:0000313" key="10">
    <source>
        <dbReference type="Proteomes" id="UP000192927"/>
    </source>
</evidence>
<dbReference type="FunFam" id="3.30.200.20:FF:000077">
    <property type="entry name" value="Putative Serine/threonine-protein kinase/endoribonuclease IRE1"/>
    <property type="match status" value="1"/>
</dbReference>
<evidence type="ECO:0000256" key="3">
    <source>
        <dbReference type="ARBA" id="ARBA00022679"/>
    </source>
</evidence>
<evidence type="ECO:0000256" key="4">
    <source>
        <dbReference type="ARBA" id="ARBA00022741"/>
    </source>
</evidence>
<evidence type="ECO:0000256" key="8">
    <source>
        <dbReference type="ARBA" id="ARBA00048977"/>
    </source>
</evidence>
<dbReference type="GO" id="GO:0004674">
    <property type="term" value="F:protein serine/threonine kinase activity"/>
    <property type="evidence" value="ECO:0007669"/>
    <property type="project" value="UniProtKB-KW"/>
</dbReference>
<dbReference type="Gene3D" id="1.10.510.10">
    <property type="entry name" value="Transferase(Phosphotransferase) domain 1"/>
    <property type="match status" value="1"/>
</dbReference>
<evidence type="ECO:0000256" key="5">
    <source>
        <dbReference type="ARBA" id="ARBA00022777"/>
    </source>
</evidence>
<dbReference type="AlphaFoldDB" id="A0A1W5D5E0"/>
<reference evidence="10" key="1">
    <citation type="submission" date="2017-03" db="EMBL/GenBank/DDBJ databases">
        <authorList>
            <person name="Sharma R."/>
            <person name="Thines M."/>
        </authorList>
    </citation>
    <scope>NUCLEOTIDE SEQUENCE [LARGE SCALE GENOMIC DNA]</scope>
</reference>
<dbReference type="GO" id="GO:0004521">
    <property type="term" value="F:RNA endonuclease activity"/>
    <property type="evidence" value="ECO:0007669"/>
    <property type="project" value="InterPro"/>
</dbReference>
<sequence>MSPESMDEDETMIIQEVLLTKEGMQQVGRLKVNINEKQCLGHGSNGTAVFPGSLDGREVAVKRLLRSSTSLAAKEIKHLLSSDENPHVVRYFGKEESPTFTYIALDLFTASLDRVVEQPENYPGLTECSISILSNWSIETSNPRMSW</sequence>
<dbReference type="GO" id="GO:0051082">
    <property type="term" value="F:unfolded protein binding"/>
    <property type="evidence" value="ECO:0007669"/>
    <property type="project" value="TreeGrafter"/>
</dbReference>
<accession>A0A1W5D5E0</accession>
<protein>
    <recommendedName>
        <fullName evidence="1">non-specific serine/threonine protein kinase</fullName>
        <ecNumber evidence="1">2.7.11.1</ecNumber>
    </recommendedName>
</protein>
<dbReference type="InterPro" id="IPR011009">
    <property type="entry name" value="Kinase-like_dom_sf"/>
</dbReference>
<evidence type="ECO:0000256" key="7">
    <source>
        <dbReference type="ARBA" id="ARBA00048659"/>
    </source>
</evidence>
<dbReference type="Proteomes" id="UP000192927">
    <property type="component" value="Unassembled WGS sequence"/>
</dbReference>
<name>A0A1W5D5E0_9LECA</name>
<keyword evidence="6" id="KW-0067">ATP-binding</keyword>
<organism evidence="9 10">
    <name type="scientific">Lasallia pustulata</name>
    <dbReference type="NCBI Taxonomy" id="136370"/>
    <lineage>
        <taxon>Eukaryota</taxon>
        <taxon>Fungi</taxon>
        <taxon>Dikarya</taxon>
        <taxon>Ascomycota</taxon>
        <taxon>Pezizomycotina</taxon>
        <taxon>Lecanoromycetes</taxon>
        <taxon>OSLEUM clade</taxon>
        <taxon>Umbilicariomycetidae</taxon>
        <taxon>Umbilicariales</taxon>
        <taxon>Umbilicariaceae</taxon>
        <taxon>Lasallia</taxon>
    </lineage>
</organism>
<evidence type="ECO:0000256" key="1">
    <source>
        <dbReference type="ARBA" id="ARBA00012513"/>
    </source>
</evidence>
<proteinExistence type="predicted"/>